<sequence>MMMNIKGKATVCRLQNGQQGVTLIEVLVSVFVLTVGILALLSVHLRAVSGVREAEGQSAVSLVAQNLLEGMAANPVLMAENADGLQAKSYRHYYRSGQAAACAADYSAVMTATELAAVQLCRFQNDLAAVLPETAVYYAVCKDSSGNAPTVVNGRFNPRCNNRGEMTVIKTAWLADLETENAETAGSLTHSGDSAVYTFQVRLAE</sequence>
<dbReference type="OrthoDB" id="8614013at2"/>
<feature type="transmembrane region" description="Helical" evidence="1">
    <location>
        <begin position="21"/>
        <end position="43"/>
    </location>
</feature>
<reference evidence="2 3" key="1">
    <citation type="submission" date="2018-08" db="EMBL/GenBank/DDBJ databases">
        <title>Neisseria animalis ATCC 49930 complete genome.</title>
        <authorList>
            <person name="Veseli I.A."/>
            <person name="Mascarenhas dos Santos A.C."/>
            <person name="Buttler R."/>
            <person name="Pombert J.-F."/>
        </authorList>
    </citation>
    <scope>NUCLEOTIDE SEQUENCE [LARGE SCALE GENOMIC DNA]</scope>
    <source>
        <strain evidence="2 3">ATCC 49930</strain>
    </source>
</reference>
<dbReference type="AlphaFoldDB" id="A0A5P3MRX7"/>
<dbReference type="Pfam" id="PF07963">
    <property type="entry name" value="N_methyl"/>
    <property type="match status" value="1"/>
</dbReference>
<dbReference type="PROSITE" id="PS00409">
    <property type="entry name" value="PROKAR_NTER_METHYL"/>
    <property type="match status" value="1"/>
</dbReference>
<dbReference type="InterPro" id="IPR012902">
    <property type="entry name" value="N_methyl_site"/>
</dbReference>
<keyword evidence="3" id="KW-1185">Reference proteome</keyword>
<dbReference type="EMBL" id="CP031699">
    <property type="protein sequence ID" value="QEY24353.1"/>
    <property type="molecule type" value="Genomic_DNA"/>
</dbReference>
<keyword evidence="1" id="KW-1133">Transmembrane helix</keyword>
<keyword evidence="1" id="KW-0812">Transmembrane</keyword>
<name>A0A5P3MRX7_NEIAN</name>
<keyword evidence="1" id="KW-0472">Membrane</keyword>
<dbReference type="InterPro" id="IPR013362">
    <property type="entry name" value="Pilus_4_PilV"/>
</dbReference>
<proteinExistence type="predicted"/>
<accession>A0A5P3MRX7</accession>
<dbReference type="NCBIfam" id="TIGR02532">
    <property type="entry name" value="IV_pilin_GFxxxE"/>
    <property type="match status" value="1"/>
</dbReference>
<protein>
    <submittedName>
        <fullName evidence="2">Type IV pilus modification protein PilV</fullName>
    </submittedName>
</protein>
<evidence type="ECO:0000313" key="2">
    <source>
        <dbReference type="EMBL" id="QEY24353.1"/>
    </source>
</evidence>
<dbReference type="NCBIfam" id="TIGR02523">
    <property type="entry name" value="type_IV_pilV"/>
    <property type="match status" value="1"/>
</dbReference>
<dbReference type="RefSeq" id="WP_123796120.1">
    <property type="nucleotide sequence ID" value="NZ_CP031699.1"/>
</dbReference>
<gene>
    <name evidence="2" type="primary">pilV</name>
    <name evidence="2" type="ORF">D0T90_07545</name>
</gene>
<evidence type="ECO:0000256" key="1">
    <source>
        <dbReference type="SAM" id="Phobius"/>
    </source>
</evidence>
<dbReference type="Proteomes" id="UP000325536">
    <property type="component" value="Chromosome"/>
</dbReference>
<organism evidence="2 3">
    <name type="scientific">Neisseria animalis</name>
    <dbReference type="NCBI Taxonomy" id="492"/>
    <lineage>
        <taxon>Bacteria</taxon>
        <taxon>Pseudomonadati</taxon>
        <taxon>Pseudomonadota</taxon>
        <taxon>Betaproteobacteria</taxon>
        <taxon>Neisseriales</taxon>
        <taxon>Neisseriaceae</taxon>
        <taxon>Neisseria</taxon>
    </lineage>
</organism>
<evidence type="ECO:0000313" key="3">
    <source>
        <dbReference type="Proteomes" id="UP000325536"/>
    </source>
</evidence>
<dbReference type="KEGG" id="naq:D0T90_07545"/>